<evidence type="ECO:0000313" key="13">
    <source>
        <dbReference type="EMBL" id="TQN74422.1"/>
    </source>
</evidence>
<feature type="transmembrane region" description="Helical" evidence="12">
    <location>
        <begin position="56"/>
        <end position="76"/>
    </location>
</feature>
<organism evidence="13 14">
    <name type="scientific">Colletotrichum shisoi</name>
    <dbReference type="NCBI Taxonomy" id="2078593"/>
    <lineage>
        <taxon>Eukaryota</taxon>
        <taxon>Fungi</taxon>
        <taxon>Dikarya</taxon>
        <taxon>Ascomycota</taxon>
        <taxon>Pezizomycotina</taxon>
        <taxon>Sordariomycetes</taxon>
        <taxon>Hypocreomycetidae</taxon>
        <taxon>Glomerellales</taxon>
        <taxon>Glomerellaceae</taxon>
        <taxon>Colletotrichum</taxon>
        <taxon>Colletotrichum destructivum species complex</taxon>
    </lineage>
</organism>
<comment type="catalytic activity">
    <reaction evidence="11">
        <text>a very-long-chain acyl-CoA + malonyl-CoA + H(+) = a very-long-chain 3-oxoacyl-CoA + CO2 + CoA</text>
        <dbReference type="Rhea" id="RHEA:32727"/>
        <dbReference type="ChEBI" id="CHEBI:15378"/>
        <dbReference type="ChEBI" id="CHEBI:16526"/>
        <dbReference type="ChEBI" id="CHEBI:57287"/>
        <dbReference type="ChEBI" id="CHEBI:57384"/>
        <dbReference type="ChEBI" id="CHEBI:90725"/>
        <dbReference type="ChEBI" id="CHEBI:90736"/>
        <dbReference type="EC" id="2.3.1.199"/>
    </reaction>
</comment>
<evidence type="ECO:0000256" key="8">
    <source>
        <dbReference type="ARBA" id="ARBA00023098"/>
    </source>
</evidence>
<accession>A0A5Q4C4Z7</accession>
<dbReference type="GO" id="GO:0042761">
    <property type="term" value="P:very long-chain fatty acid biosynthetic process"/>
    <property type="evidence" value="ECO:0007669"/>
    <property type="project" value="TreeGrafter"/>
</dbReference>
<keyword evidence="7 12" id="KW-1133">Transmembrane helix</keyword>
<dbReference type="GO" id="GO:0034625">
    <property type="term" value="P:fatty acid elongation, monounsaturated fatty acid"/>
    <property type="evidence" value="ECO:0007669"/>
    <property type="project" value="TreeGrafter"/>
</dbReference>
<comment type="catalytic activity">
    <reaction evidence="12">
        <text>an acyl-CoA + malonyl-CoA + H(+) = a 3-oxoacyl-CoA + CO2 + CoA</text>
        <dbReference type="Rhea" id="RHEA:50252"/>
        <dbReference type="ChEBI" id="CHEBI:15378"/>
        <dbReference type="ChEBI" id="CHEBI:16526"/>
        <dbReference type="ChEBI" id="CHEBI:57287"/>
        <dbReference type="ChEBI" id="CHEBI:57384"/>
        <dbReference type="ChEBI" id="CHEBI:58342"/>
        <dbReference type="ChEBI" id="CHEBI:90726"/>
    </reaction>
    <physiologicalReaction direction="left-to-right" evidence="12">
        <dbReference type="Rhea" id="RHEA:50253"/>
    </physiologicalReaction>
</comment>
<keyword evidence="10 12" id="KW-0275">Fatty acid biosynthesis</keyword>
<keyword evidence="14" id="KW-1185">Reference proteome</keyword>
<dbReference type="GO" id="GO:0034626">
    <property type="term" value="P:fatty acid elongation, polyunsaturated fatty acid"/>
    <property type="evidence" value="ECO:0007669"/>
    <property type="project" value="TreeGrafter"/>
</dbReference>
<dbReference type="GO" id="GO:0030148">
    <property type="term" value="P:sphingolipid biosynthetic process"/>
    <property type="evidence" value="ECO:0007669"/>
    <property type="project" value="TreeGrafter"/>
</dbReference>
<evidence type="ECO:0000256" key="6">
    <source>
        <dbReference type="ARBA" id="ARBA00022832"/>
    </source>
</evidence>
<dbReference type="Proteomes" id="UP000326340">
    <property type="component" value="Unassembled WGS sequence"/>
</dbReference>
<feature type="transmembrane region" description="Helical" evidence="12">
    <location>
        <begin position="97"/>
        <end position="115"/>
    </location>
</feature>
<evidence type="ECO:0000256" key="11">
    <source>
        <dbReference type="ARBA" id="ARBA00047375"/>
    </source>
</evidence>
<dbReference type="OrthoDB" id="434092at2759"/>
<dbReference type="EC" id="2.3.1.-" evidence="12"/>
<keyword evidence="6 12" id="KW-0276">Fatty acid metabolism</keyword>
<feature type="transmembrane region" description="Helical" evidence="12">
    <location>
        <begin position="247"/>
        <end position="265"/>
    </location>
</feature>
<dbReference type="Pfam" id="PF01151">
    <property type="entry name" value="ELO"/>
    <property type="match status" value="1"/>
</dbReference>
<gene>
    <name evidence="13" type="ORF">CSHISOI_00955</name>
</gene>
<evidence type="ECO:0000256" key="10">
    <source>
        <dbReference type="ARBA" id="ARBA00023160"/>
    </source>
</evidence>
<comment type="subcellular location">
    <subcellularLocation>
        <location evidence="1">Membrane</location>
        <topology evidence="1">Multi-pass membrane protein</topology>
    </subcellularLocation>
</comment>
<evidence type="ECO:0000256" key="12">
    <source>
        <dbReference type="RuleBase" id="RU361115"/>
    </source>
</evidence>
<dbReference type="GO" id="GO:0009922">
    <property type="term" value="F:fatty acid elongase activity"/>
    <property type="evidence" value="ECO:0007669"/>
    <property type="project" value="UniProtKB-EC"/>
</dbReference>
<dbReference type="GO" id="GO:0005789">
    <property type="term" value="C:endoplasmic reticulum membrane"/>
    <property type="evidence" value="ECO:0007669"/>
    <property type="project" value="TreeGrafter"/>
</dbReference>
<dbReference type="PANTHER" id="PTHR11157:SF134">
    <property type="entry name" value="ELONGATION OF FATTY ACIDS PROTEIN 1-RELATED"/>
    <property type="match status" value="1"/>
</dbReference>
<comment type="caution">
    <text evidence="13">The sequence shown here is derived from an EMBL/GenBank/DDBJ whole genome shotgun (WGS) entry which is preliminary data.</text>
</comment>
<evidence type="ECO:0000256" key="2">
    <source>
        <dbReference type="ARBA" id="ARBA00007263"/>
    </source>
</evidence>
<sequence length="347" mass="39376">MFYENYTSNHTFSPLTAGRETPSSLFSPWKTFDKVFASVMGYPTKDFEFVPGHTPFSTFGGTMAIVVLYLVVIFGGREVMRNRKPLELNALFKIHNLFLSLLSGALLVLFVEQIVPSLWRGGLYENICGKSGWTQPLVLLYYVSFQTGSLKTTEAHPEMQINYLTKYYELIDTVFLMVKKKPLTFLHCYHHPATALLCFSQMVGGTPLSWVPITLNLTVHVVMYWYYFQTARGVKVWWKQWITRLQIAQFVLDLGFVYFGFYDVFADTYFKEFLPHVGRCGGEFFAALTGGAILTSYLVLFIMFYISTYKKAGRRAAQKLKSTIASEKISLAAATAAANNATAELET</sequence>
<evidence type="ECO:0000256" key="7">
    <source>
        <dbReference type="ARBA" id="ARBA00022989"/>
    </source>
</evidence>
<feature type="transmembrane region" description="Helical" evidence="12">
    <location>
        <begin position="209"/>
        <end position="227"/>
    </location>
</feature>
<keyword evidence="8 12" id="KW-0443">Lipid metabolism</keyword>
<keyword evidence="3 12" id="KW-0444">Lipid biosynthesis</keyword>
<keyword evidence="4 12" id="KW-0808">Transferase</keyword>
<keyword evidence="5 12" id="KW-0812">Transmembrane</keyword>
<evidence type="ECO:0000256" key="9">
    <source>
        <dbReference type="ARBA" id="ARBA00023136"/>
    </source>
</evidence>
<dbReference type="EMBL" id="PUHP01000038">
    <property type="protein sequence ID" value="TQN74422.1"/>
    <property type="molecule type" value="Genomic_DNA"/>
</dbReference>
<evidence type="ECO:0000256" key="3">
    <source>
        <dbReference type="ARBA" id="ARBA00022516"/>
    </source>
</evidence>
<dbReference type="AlphaFoldDB" id="A0A5Q4C4Z7"/>
<dbReference type="GO" id="GO:0019367">
    <property type="term" value="P:fatty acid elongation, saturated fatty acid"/>
    <property type="evidence" value="ECO:0007669"/>
    <property type="project" value="TreeGrafter"/>
</dbReference>
<evidence type="ECO:0000256" key="5">
    <source>
        <dbReference type="ARBA" id="ARBA00022692"/>
    </source>
</evidence>
<evidence type="ECO:0000256" key="1">
    <source>
        <dbReference type="ARBA" id="ARBA00004141"/>
    </source>
</evidence>
<name>A0A5Q4C4Z7_9PEZI</name>
<comment type="similarity">
    <text evidence="2 12">Belongs to the ELO family.</text>
</comment>
<dbReference type="InterPro" id="IPR002076">
    <property type="entry name" value="ELO_fam"/>
</dbReference>
<evidence type="ECO:0000256" key="4">
    <source>
        <dbReference type="ARBA" id="ARBA00022679"/>
    </source>
</evidence>
<protein>
    <recommendedName>
        <fullName evidence="12">Elongation of fatty acids protein</fullName>
        <ecNumber evidence="12">2.3.1.-</ecNumber>
    </recommendedName>
</protein>
<dbReference type="PANTHER" id="PTHR11157">
    <property type="entry name" value="FATTY ACID ACYL TRANSFERASE-RELATED"/>
    <property type="match status" value="1"/>
</dbReference>
<proteinExistence type="inferred from homology"/>
<keyword evidence="9 12" id="KW-0472">Membrane</keyword>
<feature type="transmembrane region" description="Helical" evidence="12">
    <location>
        <begin position="285"/>
        <end position="306"/>
    </location>
</feature>
<evidence type="ECO:0000313" key="14">
    <source>
        <dbReference type="Proteomes" id="UP000326340"/>
    </source>
</evidence>
<reference evidence="13 14" key="1">
    <citation type="journal article" date="2019" name="Sci. Rep.">
        <title>Colletotrichum shisoi sp. nov., an anthracnose pathogen of Perilla frutescens in Japan: molecular phylogenetic, morphological and genomic evidence.</title>
        <authorList>
            <person name="Gan P."/>
            <person name="Tsushima A."/>
            <person name="Hiroyama R."/>
            <person name="Narusaka M."/>
            <person name="Takano Y."/>
            <person name="Narusaka Y."/>
            <person name="Kawaradani M."/>
            <person name="Damm U."/>
            <person name="Shirasu K."/>
        </authorList>
    </citation>
    <scope>NUCLEOTIDE SEQUENCE [LARGE SCALE GENOMIC DNA]</scope>
    <source>
        <strain evidence="13 14">PG-2018a</strain>
    </source>
</reference>